<dbReference type="Pfam" id="PF14317">
    <property type="entry name" value="YcxB"/>
    <property type="match status" value="1"/>
</dbReference>
<proteinExistence type="predicted"/>
<evidence type="ECO:0000259" key="2">
    <source>
        <dbReference type="Pfam" id="PF14317"/>
    </source>
</evidence>
<evidence type="ECO:0000313" key="3">
    <source>
        <dbReference type="EMBL" id="MEI5612997.1"/>
    </source>
</evidence>
<protein>
    <submittedName>
        <fullName evidence="3">YcxB family protein</fullName>
    </submittedName>
</protein>
<evidence type="ECO:0000256" key="1">
    <source>
        <dbReference type="SAM" id="Phobius"/>
    </source>
</evidence>
<keyword evidence="1" id="KW-1133">Transmembrane helix</keyword>
<feature type="transmembrane region" description="Helical" evidence="1">
    <location>
        <begin position="70"/>
        <end position="89"/>
    </location>
</feature>
<organism evidence="3 4">
    <name type="scientific">Streptomyces brasiliscabiei</name>
    <dbReference type="NCBI Taxonomy" id="2736302"/>
    <lineage>
        <taxon>Bacteria</taxon>
        <taxon>Bacillati</taxon>
        <taxon>Actinomycetota</taxon>
        <taxon>Actinomycetes</taxon>
        <taxon>Kitasatosporales</taxon>
        <taxon>Streptomycetaceae</taxon>
        <taxon>Streptomyces</taxon>
    </lineage>
</organism>
<dbReference type="RefSeq" id="WP_336536736.1">
    <property type="nucleotide sequence ID" value="NZ_JBBAYL010000004.1"/>
</dbReference>
<dbReference type="Proteomes" id="UP001365781">
    <property type="component" value="Unassembled WGS sequence"/>
</dbReference>
<keyword evidence="1" id="KW-0812">Transmembrane</keyword>
<accession>A0ABU8GIJ0</accession>
<comment type="caution">
    <text evidence="3">The sequence shown here is derived from an EMBL/GenBank/DDBJ whole genome shotgun (WGS) entry which is preliminary data.</text>
</comment>
<gene>
    <name evidence="3" type="ORF">WB403_27975</name>
</gene>
<keyword evidence="1" id="KW-0472">Membrane</keyword>
<reference evidence="3 4" key="1">
    <citation type="submission" date="2024-03" db="EMBL/GenBank/DDBJ databases">
        <title>First Report of Pectobacterium brasiliscabiei causing potato scab in china.</title>
        <authorList>
            <person name="Handique U."/>
        </authorList>
    </citation>
    <scope>NUCLEOTIDE SEQUENCE [LARGE SCALE GENOMIC DNA]</scope>
    <source>
        <strain evidence="3 4">ZRIMU1503</strain>
    </source>
</reference>
<feature type="transmembrane region" description="Helical" evidence="1">
    <location>
        <begin position="45"/>
        <end position="64"/>
    </location>
</feature>
<dbReference type="InterPro" id="IPR025588">
    <property type="entry name" value="YcxB-like_C"/>
</dbReference>
<keyword evidence="4" id="KW-1185">Reference proteome</keyword>
<sequence length="180" mass="19622">MTEAGGAGGAAGESVALEYRAALDDYREAVRAARRISAADRWVRWLLWFAVGAGVLVTVLPLVAGRAPDTEALMMLGATIVVLALAPWLQARLIHRREAARGPHRIVLDLWGVLVEHDGGTERTARWSQVSRYVETPRTFVLLSRGEAPRLTVLPKSGLRTPADADRVRGVLAREGLTRL</sequence>
<evidence type="ECO:0000313" key="4">
    <source>
        <dbReference type="Proteomes" id="UP001365781"/>
    </source>
</evidence>
<name>A0ABU8GIJ0_9ACTN</name>
<feature type="domain" description="YcxB-like C-terminal" evidence="2">
    <location>
        <begin position="117"/>
        <end position="169"/>
    </location>
</feature>
<dbReference type="EMBL" id="JBBAYM010000020">
    <property type="protein sequence ID" value="MEI5612997.1"/>
    <property type="molecule type" value="Genomic_DNA"/>
</dbReference>